<dbReference type="Proteomes" id="UP000285146">
    <property type="component" value="Unassembled WGS sequence"/>
</dbReference>
<dbReference type="AlphaFoldDB" id="A0A423VCY4"/>
<evidence type="ECO:0000313" key="1">
    <source>
        <dbReference type="EMBL" id="ROV88776.1"/>
    </source>
</evidence>
<reference evidence="1 2" key="1">
    <citation type="submission" date="2015-09" db="EMBL/GenBank/DDBJ databases">
        <title>Host preference determinants of Valsa canker pathogens revealed by comparative genomics.</title>
        <authorList>
            <person name="Yin Z."/>
            <person name="Huang L."/>
        </authorList>
    </citation>
    <scope>NUCLEOTIDE SEQUENCE [LARGE SCALE GENOMIC DNA]</scope>
    <source>
        <strain evidence="1 2">SXYLt</strain>
    </source>
</reference>
<sequence>MQKENGSIIVISDAEELTAPCNTTRDTKTTRETGRHQVLAVAAAAAADPAAVGLGQAQGVAARGALEGRVVPVHVDPAPAAAEAAAAVLGLEAGYALLQLRHQSLSSAYRSVSVGGGDDPEP</sequence>
<dbReference type="InParanoid" id="A0A423VCY4"/>
<organism evidence="1 2">
    <name type="scientific">Cytospora leucostoma</name>
    <dbReference type="NCBI Taxonomy" id="1230097"/>
    <lineage>
        <taxon>Eukaryota</taxon>
        <taxon>Fungi</taxon>
        <taxon>Dikarya</taxon>
        <taxon>Ascomycota</taxon>
        <taxon>Pezizomycotina</taxon>
        <taxon>Sordariomycetes</taxon>
        <taxon>Sordariomycetidae</taxon>
        <taxon>Diaporthales</taxon>
        <taxon>Cytosporaceae</taxon>
        <taxon>Cytospora</taxon>
    </lineage>
</organism>
<gene>
    <name evidence="1" type="ORF">VPNG_10277</name>
</gene>
<proteinExistence type="predicted"/>
<dbReference type="EMBL" id="LKEB01000113">
    <property type="protein sequence ID" value="ROV88776.1"/>
    <property type="molecule type" value="Genomic_DNA"/>
</dbReference>
<comment type="caution">
    <text evidence="1">The sequence shown here is derived from an EMBL/GenBank/DDBJ whole genome shotgun (WGS) entry which is preliminary data.</text>
</comment>
<evidence type="ECO:0000313" key="2">
    <source>
        <dbReference type="Proteomes" id="UP000285146"/>
    </source>
</evidence>
<protein>
    <submittedName>
        <fullName evidence="1">Uncharacterized protein</fullName>
    </submittedName>
</protein>
<keyword evidence="2" id="KW-1185">Reference proteome</keyword>
<accession>A0A423VCY4</accession>
<name>A0A423VCY4_9PEZI</name>